<keyword evidence="3" id="KW-0472">Membrane</keyword>
<keyword evidence="3" id="KW-0812">Transmembrane</keyword>
<dbReference type="Proteomes" id="UP000262832">
    <property type="component" value="Chromosome II"/>
</dbReference>
<dbReference type="PROSITE" id="PS50887">
    <property type="entry name" value="GGDEF"/>
    <property type="match status" value="1"/>
</dbReference>
<reference evidence="5 6" key="1">
    <citation type="submission" date="2018-08" db="EMBL/GenBank/DDBJ databases">
        <title>Genomic taxonomy of the Vibrionaceae family.</title>
        <authorList>
            <person name="Gomez-Gil B."/>
            <person name="Tanaka M."/>
            <person name="Sawabe T."/>
            <person name="Enciso-Ibarra K."/>
        </authorList>
    </citation>
    <scope>NUCLEOTIDE SEQUENCE [LARGE SCALE GENOMIC DNA]</scope>
    <source>
        <strain evidence="5 6">CAIM 1831</strain>
    </source>
</reference>
<evidence type="ECO:0000259" key="4">
    <source>
        <dbReference type="PROSITE" id="PS50887"/>
    </source>
</evidence>
<dbReference type="Gene3D" id="3.30.70.270">
    <property type="match status" value="1"/>
</dbReference>
<dbReference type="InterPro" id="IPR043128">
    <property type="entry name" value="Rev_trsase/Diguanyl_cyclase"/>
</dbReference>
<dbReference type="NCBIfam" id="TIGR00254">
    <property type="entry name" value="GGDEF"/>
    <property type="match status" value="1"/>
</dbReference>
<protein>
    <recommendedName>
        <fullName evidence="1">diguanylate cyclase</fullName>
        <ecNumber evidence="1">2.7.7.65</ecNumber>
    </recommendedName>
</protein>
<proteinExistence type="predicted"/>
<dbReference type="EC" id="2.7.7.65" evidence="1"/>
<name>A0ABM6YYY6_9VIBR</name>
<comment type="catalytic activity">
    <reaction evidence="2">
        <text>2 GTP = 3',3'-c-di-GMP + 2 diphosphate</text>
        <dbReference type="Rhea" id="RHEA:24898"/>
        <dbReference type="ChEBI" id="CHEBI:33019"/>
        <dbReference type="ChEBI" id="CHEBI:37565"/>
        <dbReference type="ChEBI" id="CHEBI:58805"/>
        <dbReference type="EC" id="2.7.7.65"/>
    </reaction>
</comment>
<organism evidence="5 6">
    <name type="scientific">Vibrio alfacsensis</name>
    <dbReference type="NCBI Taxonomy" id="1074311"/>
    <lineage>
        <taxon>Bacteria</taxon>
        <taxon>Pseudomonadati</taxon>
        <taxon>Pseudomonadota</taxon>
        <taxon>Gammaproteobacteria</taxon>
        <taxon>Vibrionales</taxon>
        <taxon>Vibrionaceae</taxon>
        <taxon>Vibrio</taxon>
    </lineage>
</organism>
<evidence type="ECO:0000256" key="2">
    <source>
        <dbReference type="ARBA" id="ARBA00034247"/>
    </source>
</evidence>
<dbReference type="SUPFAM" id="SSF55073">
    <property type="entry name" value="Nucleotide cyclase"/>
    <property type="match status" value="1"/>
</dbReference>
<evidence type="ECO:0000256" key="1">
    <source>
        <dbReference type="ARBA" id="ARBA00012528"/>
    </source>
</evidence>
<evidence type="ECO:0000313" key="5">
    <source>
        <dbReference type="EMBL" id="AXY03166.1"/>
    </source>
</evidence>
<keyword evidence="3" id="KW-1133">Transmembrane helix</keyword>
<evidence type="ECO:0000256" key="3">
    <source>
        <dbReference type="SAM" id="Phobius"/>
    </source>
</evidence>
<dbReference type="SMART" id="SM00267">
    <property type="entry name" value="GGDEF"/>
    <property type="match status" value="1"/>
</dbReference>
<evidence type="ECO:0000313" key="6">
    <source>
        <dbReference type="Proteomes" id="UP000262832"/>
    </source>
</evidence>
<gene>
    <name evidence="5" type="ORF">D1115_19915</name>
</gene>
<dbReference type="Pfam" id="PF00990">
    <property type="entry name" value="GGDEF"/>
    <property type="match status" value="1"/>
</dbReference>
<dbReference type="RefSeq" id="WP_128813062.1">
    <property type="nucleotide sequence ID" value="NZ_CP032094.1"/>
</dbReference>
<dbReference type="CDD" id="cd01949">
    <property type="entry name" value="GGDEF"/>
    <property type="match status" value="1"/>
</dbReference>
<dbReference type="InterPro" id="IPR029787">
    <property type="entry name" value="Nucleotide_cyclase"/>
</dbReference>
<accession>A0ABM6YYY6</accession>
<dbReference type="PANTHER" id="PTHR45138:SF9">
    <property type="entry name" value="DIGUANYLATE CYCLASE DGCM-RELATED"/>
    <property type="match status" value="1"/>
</dbReference>
<dbReference type="PANTHER" id="PTHR45138">
    <property type="entry name" value="REGULATORY COMPONENTS OF SENSORY TRANSDUCTION SYSTEM"/>
    <property type="match status" value="1"/>
</dbReference>
<dbReference type="EMBL" id="CP032094">
    <property type="protein sequence ID" value="AXY03166.1"/>
    <property type="molecule type" value="Genomic_DNA"/>
</dbReference>
<feature type="transmembrane region" description="Helical" evidence="3">
    <location>
        <begin position="12"/>
        <end position="34"/>
    </location>
</feature>
<sequence length="438" mass="50606">MAKNLSQIFARQLLPVMKLAALMVVVVGSSYTLYNAALLTKLSKSIVTDFNQIYSISRRFAQYYNNTGTTFLTKGTHVRNDVSIMVGEDTNVKILSKGVNKLRKQLETIAPDHIWTVAIFENPSTYVHFDPLREAYSKRYSMYKASEIMTRILELERLENTFDQFYGCNIKLSEPYVEDGSNALLRTLYYPVYNHRELDALLLIDIKNSFVDHKVTQFNDDFLTAIDTETHWFSLRVPVQIACTDAEPVYIGFGAWEIFERILIPSILMALFIQFLRTAFKRYQKLLHQDRMTGFYRRDFYEKRLKRLNTFSLLLIDIDFFKSINDTHGHKKGDDVITEVTKRISSQIRASDVAIRWGGEEFLLVMRNMDESKLKEKAETIRRHIANNPIAGLDVTISIGGVHLQRSNFTKAFKLADKALYESKQNGRNKSTILPAPR</sequence>
<keyword evidence="6" id="KW-1185">Reference proteome</keyword>
<dbReference type="InterPro" id="IPR000160">
    <property type="entry name" value="GGDEF_dom"/>
</dbReference>
<feature type="domain" description="GGDEF" evidence="4">
    <location>
        <begin position="309"/>
        <end position="436"/>
    </location>
</feature>
<dbReference type="InterPro" id="IPR050469">
    <property type="entry name" value="Diguanylate_Cyclase"/>
</dbReference>